<evidence type="ECO:0000313" key="1">
    <source>
        <dbReference type="EnsemblMetazoa" id="PPA33769.1"/>
    </source>
</evidence>
<reference evidence="2" key="1">
    <citation type="journal article" date="2008" name="Nat. Genet.">
        <title>The Pristionchus pacificus genome provides a unique perspective on nematode lifestyle and parasitism.</title>
        <authorList>
            <person name="Dieterich C."/>
            <person name="Clifton S.W."/>
            <person name="Schuster L.N."/>
            <person name="Chinwalla A."/>
            <person name="Delehaunty K."/>
            <person name="Dinkelacker I."/>
            <person name="Fulton L."/>
            <person name="Fulton R."/>
            <person name="Godfrey J."/>
            <person name="Minx P."/>
            <person name="Mitreva M."/>
            <person name="Roeseler W."/>
            <person name="Tian H."/>
            <person name="Witte H."/>
            <person name="Yang S.P."/>
            <person name="Wilson R.K."/>
            <person name="Sommer R.J."/>
        </authorList>
    </citation>
    <scope>NUCLEOTIDE SEQUENCE [LARGE SCALE GENOMIC DNA]</scope>
    <source>
        <strain evidence="2">PS312</strain>
    </source>
</reference>
<sequence>MLQYAVVGLLLHDIYRLYQLPDASTSRFAVPPPAAAAAAGAAGVAGAAAHAGSAAKSPKREDKTREA</sequence>
<organism evidence="1 2">
    <name type="scientific">Pristionchus pacificus</name>
    <name type="common">Parasitic nematode worm</name>
    <dbReference type="NCBI Taxonomy" id="54126"/>
    <lineage>
        <taxon>Eukaryota</taxon>
        <taxon>Metazoa</taxon>
        <taxon>Ecdysozoa</taxon>
        <taxon>Nematoda</taxon>
        <taxon>Chromadorea</taxon>
        <taxon>Rhabditida</taxon>
        <taxon>Rhabditina</taxon>
        <taxon>Diplogasteromorpha</taxon>
        <taxon>Diplogasteroidea</taxon>
        <taxon>Neodiplogasteridae</taxon>
        <taxon>Pristionchus</taxon>
    </lineage>
</organism>
<protein>
    <submittedName>
        <fullName evidence="1">Uncharacterized protein</fullName>
    </submittedName>
</protein>
<keyword evidence="2" id="KW-1185">Reference proteome</keyword>
<dbReference type="EnsemblMetazoa" id="PPA33769.1">
    <property type="protein sequence ID" value="PPA33769.1"/>
    <property type="gene ID" value="WBGene00272138"/>
</dbReference>
<dbReference type="AlphaFoldDB" id="A0A454XU00"/>
<gene>
    <name evidence="1" type="primary">WBGene00272138</name>
</gene>
<evidence type="ECO:0000313" key="2">
    <source>
        <dbReference type="Proteomes" id="UP000005239"/>
    </source>
</evidence>
<proteinExistence type="predicted"/>
<accession>A0A454XU00</accession>
<name>A0A454XU00_PRIPA</name>
<dbReference type="Proteomes" id="UP000005239">
    <property type="component" value="Unassembled WGS sequence"/>
</dbReference>
<reference evidence="1" key="2">
    <citation type="submission" date="2022-06" db="UniProtKB">
        <authorList>
            <consortium name="EnsemblMetazoa"/>
        </authorList>
    </citation>
    <scope>IDENTIFICATION</scope>
    <source>
        <strain evidence="1">PS312</strain>
    </source>
</reference>
<accession>A0A8R1ULK5</accession>